<accession>A0A928Q5Q9</accession>
<protein>
    <submittedName>
        <fullName evidence="1">Cytidylate kinase-like family protein</fullName>
    </submittedName>
</protein>
<gene>
    <name evidence="1" type="ORF">E7512_11055</name>
</gene>
<dbReference type="GO" id="GO:0016301">
    <property type="term" value="F:kinase activity"/>
    <property type="evidence" value="ECO:0007669"/>
    <property type="project" value="UniProtKB-KW"/>
</dbReference>
<keyword evidence="1" id="KW-0418">Kinase</keyword>
<evidence type="ECO:0000313" key="1">
    <source>
        <dbReference type="EMBL" id="MBE6834092.1"/>
    </source>
</evidence>
<reference evidence="1" key="1">
    <citation type="submission" date="2019-04" db="EMBL/GenBank/DDBJ databases">
        <title>Evolution of Biomass-Degrading Anaerobic Consortia Revealed by Metagenomics.</title>
        <authorList>
            <person name="Peng X."/>
        </authorList>
    </citation>
    <scope>NUCLEOTIDE SEQUENCE</scope>
    <source>
        <strain evidence="1">SIG551</strain>
    </source>
</reference>
<sequence length="207" mass="24013">MKKFVITIAREYGSGGRTVGKLLAEELGVPFYDRELLRMASDESGINEALFARADENVKSTVLWKAFRKSYTGEPIPPDSEDFVSNSNLFQFQSKVIRELAMQESCVIIGRCADYILRGMDHVLRLYVHAPMESCIERAREFHPNLSDAELRRLIQKIDKRRAEYYEYFTGRNWKDADNYDLCFNSSQLSWDQCVRLVKAYLEIKLG</sequence>
<evidence type="ECO:0000313" key="2">
    <source>
        <dbReference type="Proteomes" id="UP000754750"/>
    </source>
</evidence>
<keyword evidence="1" id="KW-0808">Transferase</keyword>
<dbReference type="AlphaFoldDB" id="A0A928Q5Q9"/>
<dbReference type="RefSeq" id="WP_326840680.1">
    <property type="nucleotide sequence ID" value="NZ_SVNY01000005.1"/>
</dbReference>
<dbReference type="Pfam" id="PF13189">
    <property type="entry name" value="Cytidylate_kin2"/>
    <property type="match status" value="1"/>
</dbReference>
<comment type="caution">
    <text evidence="1">The sequence shown here is derived from an EMBL/GenBank/DDBJ whole genome shotgun (WGS) entry which is preliminary data.</text>
</comment>
<dbReference type="InterPro" id="IPR027417">
    <property type="entry name" value="P-loop_NTPase"/>
</dbReference>
<organism evidence="1 2">
    <name type="scientific">Faecalispora sporosphaeroides</name>
    <dbReference type="NCBI Taxonomy" id="1549"/>
    <lineage>
        <taxon>Bacteria</taxon>
        <taxon>Bacillati</taxon>
        <taxon>Bacillota</taxon>
        <taxon>Clostridia</taxon>
        <taxon>Eubacteriales</taxon>
        <taxon>Oscillospiraceae</taxon>
        <taxon>Faecalispora</taxon>
    </lineage>
</organism>
<dbReference type="Proteomes" id="UP000754750">
    <property type="component" value="Unassembled WGS sequence"/>
</dbReference>
<dbReference type="SUPFAM" id="SSF52540">
    <property type="entry name" value="P-loop containing nucleoside triphosphate hydrolases"/>
    <property type="match status" value="1"/>
</dbReference>
<proteinExistence type="predicted"/>
<dbReference type="EMBL" id="SVNY01000005">
    <property type="protein sequence ID" value="MBE6834092.1"/>
    <property type="molecule type" value="Genomic_DNA"/>
</dbReference>
<dbReference type="Gene3D" id="3.40.50.300">
    <property type="entry name" value="P-loop containing nucleotide triphosphate hydrolases"/>
    <property type="match status" value="1"/>
</dbReference>
<name>A0A928Q5Q9_9FIRM</name>